<accession>A0A0J6Y6B4</accession>
<sequence length="171" mass="18462">MAAVTEDTLTKVSTDAATDFVQSFYSALQSARPTISSFYSQPSASILFNGNAVADGAAVQDIFMNQMPSAYYEVQSYDCQVLNPSYPTAAGLQPDIQGRPRGGAAAARNMSILVLVSGYVRFGEGKESFDTPNRGFSETFVLVPNPQADGGFKGRGKKHWLIQSQNFRLVV</sequence>
<evidence type="ECO:0000313" key="2">
    <source>
        <dbReference type="EMBL" id="KMP02559.1"/>
    </source>
</evidence>
<dbReference type="AlphaFoldDB" id="A0A0J6Y6B4"/>
<organism evidence="2 3">
    <name type="scientific">Coccidioides immitis RMSCC 2394</name>
    <dbReference type="NCBI Taxonomy" id="404692"/>
    <lineage>
        <taxon>Eukaryota</taxon>
        <taxon>Fungi</taxon>
        <taxon>Dikarya</taxon>
        <taxon>Ascomycota</taxon>
        <taxon>Pezizomycotina</taxon>
        <taxon>Eurotiomycetes</taxon>
        <taxon>Eurotiomycetidae</taxon>
        <taxon>Onygenales</taxon>
        <taxon>Onygenaceae</taxon>
        <taxon>Coccidioides</taxon>
    </lineage>
</organism>
<dbReference type="PROSITE" id="PS50177">
    <property type="entry name" value="NTF2_DOMAIN"/>
    <property type="match status" value="1"/>
</dbReference>
<dbReference type="EMBL" id="DS028110">
    <property type="protein sequence ID" value="KMP02559.1"/>
    <property type="molecule type" value="Genomic_DNA"/>
</dbReference>
<dbReference type="GO" id="GO:0006913">
    <property type="term" value="P:nucleocytoplasmic transport"/>
    <property type="evidence" value="ECO:0007669"/>
    <property type="project" value="InterPro"/>
</dbReference>
<dbReference type="SUPFAM" id="SSF54427">
    <property type="entry name" value="NTF2-like"/>
    <property type="match status" value="1"/>
</dbReference>
<protein>
    <recommendedName>
        <fullName evidence="1">NTF2 domain-containing protein</fullName>
    </recommendedName>
</protein>
<dbReference type="InterPro" id="IPR045875">
    <property type="entry name" value="NTF2"/>
</dbReference>
<name>A0A0J6Y6B4_COCIT</name>
<dbReference type="PANTHER" id="PTHR12612">
    <property type="entry name" value="NUCLEAR TRANSPORT FACTOR 2"/>
    <property type="match status" value="1"/>
</dbReference>
<dbReference type="Pfam" id="PF02136">
    <property type="entry name" value="NTF2"/>
    <property type="match status" value="1"/>
</dbReference>
<dbReference type="Gene3D" id="3.10.450.50">
    <property type="match status" value="1"/>
</dbReference>
<dbReference type="InterPro" id="IPR018222">
    <property type="entry name" value="Nuclear_transport_factor_2_euk"/>
</dbReference>
<dbReference type="Proteomes" id="UP000054565">
    <property type="component" value="Unassembled WGS sequence"/>
</dbReference>
<dbReference type="InterPro" id="IPR032710">
    <property type="entry name" value="NTF2-like_dom_sf"/>
</dbReference>
<feature type="domain" description="NTF2" evidence="1">
    <location>
        <begin position="16"/>
        <end position="169"/>
    </location>
</feature>
<gene>
    <name evidence="2" type="ORF">CIRG_10368</name>
</gene>
<dbReference type="STRING" id="404692.A0A0J6Y6B4"/>
<reference evidence="3" key="1">
    <citation type="journal article" date="2010" name="Genome Res.">
        <title>Population genomic sequencing of Coccidioides fungi reveals recent hybridization and transposon control.</title>
        <authorList>
            <person name="Neafsey D.E."/>
            <person name="Barker B.M."/>
            <person name="Sharpton T.J."/>
            <person name="Stajich J.E."/>
            <person name="Park D.J."/>
            <person name="Whiston E."/>
            <person name="Hung C.-Y."/>
            <person name="McMahan C."/>
            <person name="White J."/>
            <person name="Sykes S."/>
            <person name="Heiman D."/>
            <person name="Young S."/>
            <person name="Zeng Q."/>
            <person name="Abouelleil A."/>
            <person name="Aftuck L."/>
            <person name="Bessette D."/>
            <person name="Brown A."/>
            <person name="FitzGerald M."/>
            <person name="Lui A."/>
            <person name="Macdonald J.P."/>
            <person name="Priest M."/>
            <person name="Orbach M.J."/>
            <person name="Galgiani J.N."/>
            <person name="Kirkland T.N."/>
            <person name="Cole G.T."/>
            <person name="Birren B.W."/>
            <person name="Henn M.R."/>
            <person name="Taylor J.W."/>
            <person name="Rounsley S.D."/>
        </authorList>
    </citation>
    <scope>NUCLEOTIDE SEQUENCE [LARGE SCALE GENOMIC DNA]</scope>
    <source>
        <strain evidence="3">RMSCC 2394</strain>
    </source>
</reference>
<evidence type="ECO:0000313" key="3">
    <source>
        <dbReference type="Proteomes" id="UP000054565"/>
    </source>
</evidence>
<dbReference type="InterPro" id="IPR002075">
    <property type="entry name" value="NTF2_dom"/>
</dbReference>
<dbReference type="OrthoDB" id="25408at2759"/>
<proteinExistence type="predicted"/>
<evidence type="ECO:0000259" key="1">
    <source>
        <dbReference type="PROSITE" id="PS50177"/>
    </source>
</evidence>